<reference evidence="7 8" key="1">
    <citation type="submission" date="2019-06" db="EMBL/GenBank/DDBJ databases">
        <title>Saccharibacillus brassicae sp. nov., an endophytic bacterium isolated from Chinese cabbage seeds (Brassica pekinensis).</title>
        <authorList>
            <person name="Jiang L."/>
            <person name="Lee J."/>
            <person name="Kim S.W."/>
        </authorList>
    </citation>
    <scope>NUCLEOTIDE SEQUENCE [LARGE SCALE GENOMIC DNA]</scope>
    <source>
        <strain evidence="8">KCTC 43072 / ATSA2</strain>
    </source>
</reference>
<feature type="active site" description="Charge relay system" evidence="4">
    <location>
        <position position="311"/>
    </location>
</feature>
<dbReference type="PANTHER" id="PTHR43918:SF4">
    <property type="entry name" value="CARBOXYLIC ESTER HYDROLASE"/>
    <property type="match status" value="1"/>
</dbReference>
<accession>A0A4Y6V1R7</accession>
<keyword evidence="2 5" id="KW-0378">Hydrolase</keyword>
<dbReference type="InterPro" id="IPR000997">
    <property type="entry name" value="Cholinesterase"/>
</dbReference>
<dbReference type="Pfam" id="PF00135">
    <property type="entry name" value="COesterase"/>
    <property type="match status" value="1"/>
</dbReference>
<dbReference type="PRINTS" id="PR00878">
    <property type="entry name" value="CHOLNESTRASE"/>
</dbReference>
<dbReference type="EMBL" id="CP041217">
    <property type="protein sequence ID" value="QDH22417.1"/>
    <property type="molecule type" value="Genomic_DNA"/>
</dbReference>
<dbReference type="PANTHER" id="PTHR43918">
    <property type="entry name" value="ACETYLCHOLINESTERASE"/>
    <property type="match status" value="1"/>
</dbReference>
<gene>
    <name evidence="7" type="ORF">FFV09_17170</name>
</gene>
<feature type="domain" description="Carboxylesterase type B" evidence="6">
    <location>
        <begin position="5"/>
        <end position="465"/>
    </location>
</feature>
<dbReference type="Proteomes" id="UP000316968">
    <property type="component" value="Chromosome"/>
</dbReference>
<evidence type="ECO:0000313" key="8">
    <source>
        <dbReference type="Proteomes" id="UP000316968"/>
    </source>
</evidence>
<dbReference type="InterPro" id="IPR029058">
    <property type="entry name" value="AB_hydrolase_fold"/>
</dbReference>
<dbReference type="EC" id="3.1.1.-" evidence="5"/>
<organism evidence="7 8">
    <name type="scientific">Saccharibacillus brassicae</name>
    <dbReference type="NCBI Taxonomy" id="2583377"/>
    <lineage>
        <taxon>Bacteria</taxon>
        <taxon>Bacillati</taxon>
        <taxon>Bacillota</taxon>
        <taxon>Bacilli</taxon>
        <taxon>Bacillales</taxon>
        <taxon>Paenibacillaceae</taxon>
        <taxon>Saccharibacillus</taxon>
    </lineage>
</organism>
<dbReference type="AlphaFoldDB" id="A0A4Y6V1R7"/>
<sequence>MEYTEIVTQQGTLRGAVVNGARVWKGIPYARPPVGDLRFRAPQPAEAWEGVRDALAFGPICPQPAPPETSLFGSNAVEMSEDCLHLNVWAPEPAGSALPVMVWIHGGAFVSGASSLPLYDGTQLALRGDCVVVSLNYRLGALGFLHVSPLGEGFDSNTGLLDQVCALEWVRANIAAFGGDPDAVTLFGESAGAMSIAALLAMPAARGLFHRAVLQSGAAQSMPAAQAESISAGFLRRLGVDGGNLERLKTLGAEELLAAAAQMGSEAESAGVTLPFQPAVEPGTLPVEPLQAVAEGSAAGIPLIVGTNRDEGVFFFHDESQVMAPEALIDTLRAMTGQEDVTEWLKEYPPTLAGQADMMTDLYFWRSALAFAEAQSRHAPVWMYRFDWTLPGHPFFGAAMHAVEIPFVFGNLVLLPRMGVRLEPVMQNLSDAMREAWQGFAKAGDPSTGALPWAPYAEDGRTTMVFGMTAVPENDPQREKRERIFGAAL</sequence>
<dbReference type="RefSeq" id="WP_141448959.1">
    <property type="nucleotide sequence ID" value="NZ_CP041217.1"/>
</dbReference>
<name>A0A4Y6V1R7_SACBS</name>
<dbReference type="InterPro" id="IPR019826">
    <property type="entry name" value="Carboxylesterase_B_AS"/>
</dbReference>
<evidence type="ECO:0000259" key="6">
    <source>
        <dbReference type="Pfam" id="PF00135"/>
    </source>
</evidence>
<evidence type="ECO:0000256" key="5">
    <source>
        <dbReference type="RuleBase" id="RU361235"/>
    </source>
</evidence>
<dbReference type="PROSITE" id="PS00122">
    <property type="entry name" value="CARBOXYLESTERASE_B_1"/>
    <property type="match status" value="1"/>
</dbReference>
<evidence type="ECO:0000256" key="1">
    <source>
        <dbReference type="ARBA" id="ARBA00005964"/>
    </source>
</evidence>
<evidence type="ECO:0000256" key="3">
    <source>
        <dbReference type="ARBA" id="ARBA00023157"/>
    </source>
</evidence>
<feature type="active site" description="Acyl-ester intermediate" evidence="4">
    <location>
        <position position="190"/>
    </location>
</feature>
<feature type="active site" description="Charge relay system" evidence="4">
    <location>
        <position position="401"/>
    </location>
</feature>
<dbReference type="KEGG" id="saca:FFV09_17170"/>
<evidence type="ECO:0000256" key="4">
    <source>
        <dbReference type="PIRSR" id="PIRSR600997-1"/>
    </source>
</evidence>
<keyword evidence="8" id="KW-1185">Reference proteome</keyword>
<dbReference type="OrthoDB" id="9775851at2"/>
<dbReference type="GO" id="GO:0004104">
    <property type="term" value="F:cholinesterase activity"/>
    <property type="evidence" value="ECO:0007669"/>
    <property type="project" value="InterPro"/>
</dbReference>
<dbReference type="Gene3D" id="3.40.50.1820">
    <property type="entry name" value="alpha/beta hydrolase"/>
    <property type="match status" value="1"/>
</dbReference>
<dbReference type="InterPro" id="IPR002018">
    <property type="entry name" value="CarbesteraseB"/>
</dbReference>
<dbReference type="SUPFAM" id="SSF53474">
    <property type="entry name" value="alpha/beta-Hydrolases"/>
    <property type="match status" value="1"/>
</dbReference>
<evidence type="ECO:0000256" key="2">
    <source>
        <dbReference type="ARBA" id="ARBA00022801"/>
    </source>
</evidence>
<evidence type="ECO:0000313" key="7">
    <source>
        <dbReference type="EMBL" id="QDH22417.1"/>
    </source>
</evidence>
<dbReference type="InterPro" id="IPR050654">
    <property type="entry name" value="AChE-related_enzymes"/>
</dbReference>
<protein>
    <recommendedName>
        <fullName evidence="5">Carboxylic ester hydrolase</fullName>
        <ecNumber evidence="5">3.1.1.-</ecNumber>
    </recommendedName>
</protein>
<keyword evidence="3" id="KW-1015">Disulfide bond</keyword>
<comment type="similarity">
    <text evidence="1 5">Belongs to the type-B carboxylesterase/lipase family.</text>
</comment>
<proteinExistence type="inferred from homology"/>